<dbReference type="RefSeq" id="XP_069229680.1">
    <property type="nucleotide sequence ID" value="XM_069373945.1"/>
</dbReference>
<name>A0AB34KP48_9PEZI</name>
<accession>A0AB34KP48</accession>
<dbReference type="AlphaFoldDB" id="A0AB34KP48"/>
<reference evidence="2 3" key="1">
    <citation type="journal article" date="2020" name="Microbiol. Resour. Announc.">
        <title>Draft Genome Sequence of a Cladosporium Species Isolated from the Mesophotic Ascidian Didemnum maculosum.</title>
        <authorList>
            <person name="Gioti A."/>
            <person name="Siaperas R."/>
            <person name="Nikolaivits E."/>
            <person name="Le Goff G."/>
            <person name="Ouazzani J."/>
            <person name="Kotoulas G."/>
            <person name="Topakas E."/>
        </authorList>
    </citation>
    <scope>NUCLEOTIDE SEQUENCE [LARGE SCALE GENOMIC DNA]</scope>
    <source>
        <strain evidence="2 3">TM138-S3</strain>
    </source>
</reference>
<evidence type="ECO:0000256" key="1">
    <source>
        <dbReference type="SAM" id="MobiDB-lite"/>
    </source>
</evidence>
<keyword evidence="3" id="KW-1185">Reference proteome</keyword>
<comment type="caution">
    <text evidence="2">The sequence shown here is derived from an EMBL/GenBank/DDBJ whole genome shotgun (WGS) entry which is preliminary data.</text>
</comment>
<sequence length="249" mass="27881">MISPTALHWRCITDSHGGTYTHRPANASDILTFDPAALPAIGTHGCHTCVGVYFKLSDTTCFVAHINAGHLDFVTQHDTSQDMRLVTPGEGVYVRDQTYVKLMDESVASRWPEVADIEEVVVVCPLLRHPEHGAFLTGWYIVDGIKAFLGRQDVEVNEEAQGFAVEHETGKISYFPFQNDDEEADGSSPMPDDGVNFVAHNSHQGRDEKRWFIDVDEMHRSQERARPSSAWPARRSVDSKTLERRSDSV</sequence>
<dbReference type="EMBL" id="JAAQHG020000014">
    <property type="protein sequence ID" value="KAL1586575.1"/>
    <property type="molecule type" value="Genomic_DNA"/>
</dbReference>
<evidence type="ECO:0000313" key="3">
    <source>
        <dbReference type="Proteomes" id="UP000803884"/>
    </source>
</evidence>
<feature type="region of interest" description="Disordered" evidence="1">
    <location>
        <begin position="177"/>
        <end position="202"/>
    </location>
</feature>
<gene>
    <name evidence="2" type="ORF">WHR41_05340</name>
</gene>
<dbReference type="Proteomes" id="UP000803884">
    <property type="component" value="Unassembled WGS sequence"/>
</dbReference>
<feature type="compositionally biased region" description="Basic and acidic residues" evidence="1">
    <location>
        <begin position="235"/>
        <end position="249"/>
    </location>
</feature>
<organism evidence="2 3">
    <name type="scientific">Cladosporium halotolerans</name>
    <dbReference type="NCBI Taxonomy" id="1052096"/>
    <lineage>
        <taxon>Eukaryota</taxon>
        <taxon>Fungi</taxon>
        <taxon>Dikarya</taxon>
        <taxon>Ascomycota</taxon>
        <taxon>Pezizomycotina</taxon>
        <taxon>Dothideomycetes</taxon>
        <taxon>Dothideomycetidae</taxon>
        <taxon>Cladosporiales</taxon>
        <taxon>Cladosporiaceae</taxon>
        <taxon>Cladosporium</taxon>
    </lineage>
</organism>
<feature type="region of interest" description="Disordered" evidence="1">
    <location>
        <begin position="221"/>
        <end position="249"/>
    </location>
</feature>
<protein>
    <submittedName>
        <fullName evidence="2">Uncharacterized protein</fullName>
    </submittedName>
</protein>
<evidence type="ECO:0000313" key="2">
    <source>
        <dbReference type="EMBL" id="KAL1586575.1"/>
    </source>
</evidence>
<dbReference type="GeneID" id="96006783"/>
<proteinExistence type="predicted"/>